<accession>A0A1E5IYG7</accession>
<dbReference type="Pfam" id="PF09982">
    <property type="entry name" value="LpxR"/>
    <property type="match status" value="1"/>
</dbReference>
<evidence type="ECO:0000256" key="1">
    <source>
        <dbReference type="SAM" id="SignalP"/>
    </source>
</evidence>
<dbReference type="InterPro" id="IPR018707">
    <property type="entry name" value="LpxR"/>
</dbReference>
<comment type="caution">
    <text evidence="2">The sequence shown here is derived from an EMBL/GenBank/DDBJ whole genome shotgun (WGS) entry which is preliminary data.</text>
</comment>
<dbReference type="STRING" id="23.BEL05_02735"/>
<evidence type="ECO:0000313" key="2">
    <source>
        <dbReference type="EMBL" id="OEG75188.1"/>
    </source>
</evidence>
<organism evidence="2 3">
    <name type="scientific">Shewanella colwelliana</name>
    <name type="common">Alteromonas colwelliana</name>
    <dbReference type="NCBI Taxonomy" id="23"/>
    <lineage>
        <taxon>Bacteria</taxon>
        <taxon>Pseudomonadati</taxon>
        <taxon>Pseudomonadota</taxon>
        <taxon>Gammaproteobacteria</taxon>
        <taxon>Alteromonadales</taxon>
        <taxon>Shewanellaceae</taxon>
        <taxon>Shewanella</taxon>
    </lineage>
</organism>
<dbReference type="RefSeq" id="WP_069670392.1">
    <property type="nucleotide sequence ID" value="NZ_MCBT01000011.1"/>
</dbReference>
<dbReference type="Proteomes" id="UP000095230">
    <property type="component" value="Unassembled WGS sequence"/>
</dbReference>
<dbReference type="PROSITE" id="PS51257">
    <property type="entry name" value="PROKAR_LIPOPROTEIN"/>
    <property type="match status" value="1"/>
</dbReference>
<protein>
    <recommendedName>
        <fullName evidence="4">Exonuclease</fullName>
    </recommendedName>
</protein>
<dbReference type="EMBL" id="MCBT01000011">
    <property type="protein sequence ID" value="OEG75188.1"/>
    <property type="molecule type" value="Genomic_DNA"/>
</dbReference>
<evidence type="ECO:0000313" key="3">
    <source>
        <dbReference type="Proteomes" id="UP000095230"/>
    </source>
</evidence>
<evidence type="ECO:0008006" key="4">
    <source>
        <dbReference type="Google" id="ProtNLM"/>
    </source>
</evidence>
<sequence>MLTSRLPRSWCLPFLLIASACNASANDVGQWYLQLDNDIIFGDDGDFTNGINLGYKHSLLSVDIKSPTWFEWQKQLLLPQAQYEHTWAIGLSQRMWTPNEIEHSTPQPFDRPYAGTLMAEFHGALYTSDLAQKNWISLGFIGPESGNEALQNWVHKVTGSSPPKGWQYQIERQFIAQYAYEIESLLYRNKSFATSEWELSGFSHNEIGNLRSEMQAGLSLRWGFDLASSFGNLSNHYSDAGLLNTAGSMSQFMLFSRVFIGYRFNDLTISGNLPYTSEIDIAHQQAGVSVGAIWGNPAWSVSWTFNGYSKEYTDDNSAWHGYGSLLFSWKL</sequence>
<proteinExistence type="predicted"/>
<keyword evidence="1" id="KW-0732">Signal</keyword>
<dbReference type="Gene3D" id="2.40.128.140">
    <property type="entry name" value="Outer membrane protein"/>
    <property type="match status" value="1"/>
</dbReference>
<gene>
    <name evidence="2" type="ORF">BEL05_02735</name>
</gene>
<feature type="chain" id="PRO_5009179353" description="Exonuclease" evidence="1">
    <location>
        <begin position="26"/>
        <end position="331"/>
    </location>
</feature>
<reference evidence="2 3" key="1">
    <citation type="submission" date="2016-07" db="EMBL/GenBank/DDBJ databases">
        <title>Whole-genome of two Shewanella species isolated from a digestive organ of sea cucumber Apostichopus japonicus Selenka 1867.</title>
        <authorList>
            <person name="Hong H.-H."/>
            <person name="Choi H."/>
            <person name="Cheon S."/>
            <person name="Oh J.-S."/>
            <person name="Lee H.-G."/>
            <person name="Park C."/>
        </authorList>
    </citation>
    <scope>NUCLEOTIDE SEQUENCE [LARGE SCALE GENOMIC DNA]</scope>
    <source>
        <strain evidence="2 3">CSB03KR</strain>
    </source>
</reference>
<dbReference type="AlphaFoldDB" id="A0A1E5IYG7"/>
<feature type="signal peptide" evidence="1">
    <location>
        <begin position="1"/>
        <end position="25"/>
    </location>
</feature>
<dbReference type="InterPro" id="IPR037107">
    <property type="entry name" value="Put_OMP_sf"/>
</dbReference>
<dbReference type="OrthoDB" id="9776275at2"/>
<name>A0A1E5IYG7_SHECO</name>